<evidence type="ECO:0000313" key="3">
    <source>
        <dbReference type="Proteomes" id="UP000233398"/>
    </source>
</evidence>
<dbReference type="Proteomes" id="UP000233398">
    <property type="component" value="Unassembled WGS sequence"/>
</dbReference>
<dbReference type="RefSeq" id="WP_101073530.1">
    <property type="nucleotide sequence ID" value="NZ_PISP01000003.1"/>
</dbReference>
<organism evidence="2 3">
    <name type="scientific">Rhodohalobacter barkolensis</name>
    <dbReference type="NCBI Taxonomy" id="2053187"/>
    <lineage>
        <taxon>Bacteria</taxon>
        <taxon>Pseudomonadati</taxon>
        <taxon>Balneolota</taxon>
        <taxon>Balneolia</taxon>
        <taxon>Balneolales</taxon>
        <taxon>Balneolaceae</taxon>
        <taxon>Rhodohalobacter</taxon>
    </lineage>
</organism>
<dbReference type="PANTHER" id="PTHR38590:SF1">
    <property type="entry name" value="BLL0828 PROTEIN"/>
    <property type="match status" value="1"/>
</dbReference>
<dbReference type="InterPro" id="IPR007569">
    <property type="entry name" value="DUF559"/>
</dbReference>
<keyword evidence="3" id="KW-1185">Reference proteome</keyword>
<gene>
    <name evidence="2" type="ORF">CWD77_10495</name>
</gene>
<dbReference type="InterPro" id="IPR011335">
    <property type="entry name" value="Restrct_endonuc-II-like"/>
</dbReference>
<reference evidence="2 3" key="1">
    <citation type="submission" date="2017-11" db="EMBL/GenBank/DDBJ databases">
        <title>Rhodohalobacter 15182 sp. nov., isolated from a salt lake.</title>
        <authorList>
            <person name="Han S."/>
        </authorList>
    </citation>
    <scope>NUCLEOTIDE SEQUENCE [LARGE SCALE GENOMIC DNA]</scope>
    <source>
        <strain evidence="2 3">15182</strain>
    </source>
</reference>
<dbReference type="Pfam" id="PF04480">
    <property type="entry name" value="DUF559"/>
    <property type="match status" value="1"/>
</dbReference>
<dbReference type="Gene3D" id="3.40.960.10">
    <property type="entry name" value="VSR Endonuclease"/>
    <property type="match status" value="1"/>
</dbReference>
<dbReference type="CDD" id="cd01038">
    <property type="entry name" value="Endonuclease_DUF559"/>
    <property type="match status" value="1"/>
</dbReference>
<evidence type="ECO:0000313" key="2">
    <source>
        <dbReference type="EMBL" id="PKD43055.1"/>
    </source>
</evidence>
<dbReference type="OrthoDB" id="9798754at2"/>
<dbReference type="SUPFAM" id="SSF52980">
    <property type="entry name" value="Restriction endonuclease-like"/>
    <property type="match status" value="1"/>
</dbReference>
<proteinExistence type="predicted"/>
<evidence type="ECO:0000259" key="1">
    <source>
        <dbReference type="Pfam" id="PF04480"/>
    </source>
</evidence>
<dbReference type="PANTHER" id="PTHR38590">
    <property type="entry name" value="BLL0828 PROTEIN"/>
    <property type="match status" value="1"/>
</dbReference>
<comment type="caution">
    <text evidence="2">The sequence shown here is derived from an EMBL/GenBank/DDBJ whole genome shotgun (WGS) entry which is preliminary data.</text>
</comment>
<protein>
    <recommendedName>
        <fullName evidence="1">DUF559 domain-containing protein</fullName>
    </recommendedName>
</protein>
<dbReference type="AlphaFoldDB" id="A0A2N0VFU2"/>
<feature type="domain" description="DUF559" evidence="1">
    <location>
        <begin position="63"/>
        <end position="168"/>
    </location>
</feature>
<name>A0A2N0VFU2_9BACT</name>
<accession>A0A2N0VFU2</accession>
<dbReference type="EMBL" id="PISP01000003">
    <property type="protein sequence ID" value="PKD43055.1"/>
    <property type="molecule type" value="Genomic_DNA"/>
</dbReference>
<dbReference type="InterPro" id="IPR047216">
    <property type="entry name" value="Endonuclease_DUF559_bact"/>
</dbReference>
<sequence length="185" mass="21726">MKKSILIKRSRHLQKLGKNWVLLIRTWLGSSPPEQGGDRGGCLLELQLRPSIFRDRAMLNPKKTKNQRRYLRKNMTKWEVRLWSDLKGKKMFGFKVRRQFGVGNYIIDFYCPELKLAIEVDGDVHHFSDKKKADNAKNGYVNELGIKMVRIQNSDFNEDYETVLKHLERVFIVRAKEFGLTIDDA</sequence>